<name>A0ABW0M0X4_9BACL</name>
<evidence type="ECO:0000313" key="1">
    <source>
        <dbReference type="EMBL" id="MFC5470646.1"/>
    </source>
</evidence>
<accession>A0ABW0M0X4</accession>
<sequence>MANAKDGMNPQLHAAYERWMVSQVKASAGERRQRLKKGLSFSLKQFVARIFWPAVGSFDGWHAEYEVVDFKDGYRYLDLAKPSVAIKICIEVDDKGSHGQQADAYKFSDDRFRQNDLVIDDWKVLRFSLQSIMDQPRRCQQQLMHALAKWGFESDRIVPALLPTEMAIYSFIENRAESFSPAALAKAVGIHRNTAVKHLKSLVEKGKVMPDVGTKTGSPTRRYRCKKGYL</sequence>
<dbReference type="EMBL" id="JBHSMH010000070">
    <property type="protein sequence ID" value="MFC5470646.1"/>
    <property type="molecule type" value="Genomic_DNA"/>
</dbReference>
<evidence type="ECO:0000313" key="2">
    <source>
        <dbReference type="Proteomes" id="UP001596105"/>
    </source>
</evidence>
<protein>
    <submittedName>
        <fullName evidence="1">Helix-turn-helix domain-containing protein</fullName>
    </submittedName>
</protein>
<dbReference type="RefSeq" id="WP_209751544.1">
    <property type="nucleotide sequence ID" value="NZ_JBHSMH010000070.1"/>
</dbReference>
<dbReference type="Proteomes" id="UP001596105">
    <property type="component" value="Unassembled WGS sequence"/>
</dbReference>
<reference evidence="2" key="1">
    <citation type="journal article" date="2019" name="Int. J. Syst. Evol. Microbiol.">
        <title>The Global Catalogue of Microorganisms (GCM) 10K type strain sequencing project: providing services to taxonomists for standard genome sequencing and annotation.</title>
        <authorList>
            <consortium name="The Broad Institute Genomics Platform"/>
            <consortium name="The Broad Institute Genome Sequencing Center for Infectious Disease"/>
            <person name="Wu L."/>
            <person name="Ma J."/>
        </authorList>
    </citation>
    <scope>NUCLEOTIDE SEQUENCE [LARGE SCALE GENOMIC DNA]</scope>
    <source>
        <strain evidence="2">CCUG 57113</strain>
    </source>
</reference>
<dbReference type="InterPro" id="IPR036390">
    <property type="entry name" value="WH_DNA-bd_sf"/>
</dbReference>
<comment type="caution">
    <text evidence="1">The sequence shown here is derived from an EMBL/GenBank/DDBJ whole genome shotgun (WGS) entry which is preliminary data.</text>
</comment>
<gene>
    <name evidence="1" type="ORF">ACFPPD_18285</name>
</gene>
<proteinExistence type="predicted"/>
<organism evidence="1 2">
    <name type="scientific">Cohnella suwonensis</name>
    <dbReference type="NCBI Taxonomy" id="696072"/>
    <lineage>
        <taxon>Bacteria</taxon>
        <taxon>Bacillati</taxon>
        <taxon>Bacillota</taxon>
        <taxon>Bacilli</taxon>
        <taxon>Bacillales</taxon>
        <taxon>Paenibacillaceae</taxon>
        <taxon>Cohnella</taxon>
    </lineage>
</organism>
<dbReference type="SUPFAM" id="SSF46785">
    <property type="entry name" value="Winged helix' DNA-binding domain"/>
    <property type="match status" value="1"/>
</dbReference>
<keyword evidence="2" id="KW-1185">Reference proteome</keyword>